<dbReference type="Gene3D" id="3.30.1120.10">
    <property type="match status" value="1"/>
</dbReference>
<evidence type="ECO:0000313" key="8">
    <source>
        <dbReference type="EMBL" id="RIH65462.1"/>
    </source>
</evidence>
<dbReference type="EMBL" id="QWET01000006">
    <property type="protein sequence ID" value="RIH65462.1"/>
    <property type="molecule type" value="Genomic_DNA"/>
</dbReference>
<dbReference type="GO" id="GO:0046872">
    <property type="term" value="F:metal ion binding"/>
    <property type="evidence" value="ECO:0007669"/>
    <property type="project" value="UniProtKB-KW"/>
</dbReference>
<dbReference type="Gene3D" id="3.40.720.10">
    <property type="entry name" value="Alkaline Phosphatase, subunit A"/>
    <property type="match status" value="1"/>
</dbReference>
<gene>
    <name evidence="8" type="ORF">D1164_10095</name>
</gene>
<dbReference type="Pfam" id="PF00884">
    <property type="entry name" value="Sulfatase"/>
    <property type="match status" value="1"/>
</dbReference>
<dbReference type="Proteomes" id="UP000266441">
    <property type="component" value="Unassembled WGS sequence"/>
</dbReference>
<name>A0A399D470_9BACT</name>
<evidence type="ECO:0000256" key="1">
    <source>
        <dbReference type="ARBA" id="ARBA00001913"/>
    </source>
</evidence>
<accession>A0A399D470</accession>
<evidence type="ECO:0000256" key="4">
    <source>
        <dbReference type="ARBA" id="ARBA00022729"/>
    </source>
</evidence>
<evidence type="ECO:0000256" key="2">
    <source>
        <dbReference type="ARBA" id="ARBA00008779"/>
    </source>
</evidence>
<dbReference type="PANTHER" id="PTHR42693:SF42">
    <property type="entry name" value="ARYLSULFATASE G"/>
    <property type="match status" value="1"/>
</dbReference>
<dbReference type="CDD" id="cd16144">
    <property type="entry name" value="ARS_like"/>
    <property type="match status" value="1"/>
</dbReference>
<dbReference type="SUPFAM" id="SSF53649">
    <property type="entry name" value="Alkaline phosphatase-like"/>
    <property type="match status" value="1"/>
</dbReference>
<keyword evidence="5" id="KW-0378">Hydrolase</keyword>
<keyword evidence="4" id="KW-0732">Signal</keyword>
<evidence type="ECO:0000313" key="9">
    <source>
        <dbReference type="Proteomes" id="UP000266441"/>
    </source>
</evidence>
<comment type="caution">
    <text evidence="8">The sequence shown here is derived from an EMBL/GenBank/DDBJ whole genome shotgun (WGS) entry which is preliminary data.</text>
</comment>
<comment type="cofactor">
    <cofactor evidence="1">
        <name>Ca(2+)</name>
        <dbReference type="ChEBI" id="CHEBI:29108"/>
    </cofactor>
</comment>
<keyword evidence="6" id="KW-0106">Calcium</keyword>
<sequence length="486" mass="54597">MRYFIGLKMNEIKIMQHVILSVILGTTLFVSSVTGSVKEKPNIVVIIADDLGWSDVGYNGADFYETPNIDKLAADGMVFNRFYPSAANCAPSRASLLTGMYSPRHHVYIPQGVARGGDVSQMRFKVPTQNQNSTFNTFPVSINNVSPEFESLAEVLSKSGYISARLGKWHIGDDNQGFDVVSAEGEIGNFSNFGGTEERYYDDVHVAERLTDAALNFIDENKNNPFFLYLSHWEVHTPIAAQQERVDYFIEKLKRRSGKNFDPVYAAEIEQIDLSVGRFLKKLEESGLEENTVVIFTSDNGGLSRITSNYPLRAGKGTFYEGGIRVPLCIKWPGLVQPDSETEIPVNGVDFMPTFAEIASAALPKNQPVDGKSILPVLTGRSFDRERPLFFHFPLYLGGRKDAVLPSFTGAENYWRAVPSTTIISGDWKLIYYYEYERYELFNLKDDISEQDDLSSVKTRMALRLLKQLHSWVNEVNAPIPVVLNK</sequence>
<dbReference type="OrthoDB" id="9765065at2"/>
<dbReference type="InterPro" id="IPR000917">
    <property type="entry name" value="Sulfatase_N"/>
</dbReference>
<protein>
    <submittedName>
        <fullName evidence="8">Sulfatase</fullName>
    </submittedName>
</protein>
<comment type="similarity">
    <text evidence="2">Belongs to the sulfatase family.</text>
</comment>
<dbReference type="PANTHER" id="PTHR42693">
    <property type="entry name" value="ARYLSULFATASE FAMILY MEMBER"/>
    <property type="match status" value="1"/>
</dbReference>
<evidence type="ECO:0000256" key="5">
    <source>
        <dbReference type="ARBA" id="ARBA00022801"/>
    </source>
</evidence>
<keyword evidence="9" id="KW-1185">Reference proteome</keyword>
<keyword evidence="3" id="KW-0479">Metal-binding</keyword>
<dbReference type="InterPro" id="IPR017850">
    <property type="entry name" value="Alkaline_phosphatase_core_sf"/>
</dbReference>
<evidence type="ECO:0000256" key="6">
    <source>
        <dbReference type="ARBA" id="ARBA00022837"/>
    </source>
</evidence>
<reference evidence="8 9" key="1">
    <citation type="journal article" date="2015" name="Int. J. Syst. Evol. Microbiol.">
        <title>Mariniphaga sediminis sp. nov., isolated from coastal sediment.</title>
        <authorList>
            <person name="Wang F.Q."/>
            <person name="Shen Q.Y."/>
            <person name="Chen G.J."/>
            <person name="Du Z.J."/>
        </authorList>
    </citation>
    <scope>NUCLEOTIDE SEQUENCE [LARGE SCALE GENOMIC DNA]</scope>
    <source>
        <strain evidence="8 9">SY21</strain>
    </source>
</reference>
<proteinExistence type="inferred from homology"/>
<feature type="domain" description="Sulfatase N-terminal" evidence="7">
    <location>
        <begin position="41"/>
        <end position="359"/>
    </location>
</feature>
<dbReference type="GO" id="GO:0004065">
    <property type="term" value="F:arylsulfatase activity"/>
    <property type="evidence" value="ECO:0007669"/>
    <property type="project" value="TreeGrafter"/>
</dbReference>
<evidence type="ECO:0000259" key="7">
    <source>
        <dbReference type="Pfam" id="PF00884"/>
    </source>
</evidence>
<organism evidence="8 9">
    <name type="scientific">Mariniphaga sediminis</name>
    <dbReference type="NCBI Taxonomy" id="1628158"/>
    <lineage>
        <taxon>Bacteria</taxon>
        <taxon>Pseudomonadati</taxon>
        <taxon>Bacteroidota</taxon>
        <taxon>Bacteroidia</taxon>
        <taxon>Marinilabiliales</taxon>
        <taxon>Prolixibacteraceae</taxon>
        <taxon>Mariniphaga</taxon>
    </lineage>
</organism>
<evidence type="ECO:0000256" key="3">
    <source>
        <dbReference type="ARBA" id="ARBA00022723"/>
    </source>
</evidence>
<dbReference type="InterPro" id="IPR050738">
    <property type="entry name" value="Sulfatase"/>
</dbReference>
<dbReference type="AlphaFoldDB" id="A0A399D470"/>